<dbReference type="PROSITE" id="PS51831">
    <property type="entry name" value="HD"/>
    <property type="match status" value="1"/>
</dbReference>
<dbReference type="Proteomes" id="UP000215459">
    <property type="component" value="Unassembled WGS sequence"/>
</dbReference>
<dbReference type="InterPro" id="IPR006261">
    <property type="entry name" value="dGTPase"/>
</dbReference>
<keyword evidence="1 2" id="KW-0378">Hydrolase</keyword>
<accession>A0A235BE58</accession>
<dbReference type="SMART" id="SM00471">
    <property type="entry name" value="HDc"/>
    <property type="match status" value="1"/>
</dbReference>
<comment type="caution">
    <text evidence="4">The sequence shown here is derived from an EMBL/GenBank/DDBJ whole genome shotgun (WGS) entry which is preliminary data.</text>
</comment>
<proteinExistence type="inferred from homology"/>
<keyword evidence="5" id="KW-1185">Reference proteome</keyword>
<gene>
    <name evidence="4" type="ORF">CHM34_02600</name>
</gene>
<dbReference type="Pfam" id="PF01966">
    <property type="entry name" value="HD"/>
    <property type="match status" value="1"/>
</dbReference>
<dbReference type="AlphaFoldDB" id="A0A235BE58"/>
<dbReference type="InterPro" id="IPR050135">
    <property type="entry name" value="dGTPase-like"/>
</dbReference>
<organism evidence="4 5">
    <name type="scientific">Paludifilum halophilum</name>
    <dbReference type="NCBI Taxonomy" id="1642702"/>
    <lineage>
        <taxon>Bacteria</taxon>
        <taxon>Bacillati</taxon>
        <taxon>Bacillota</taxon>
        <taxon>Bacilli</taxon>
        <taxon>Bacillales</taxon>
        <taxon>Thermoactinomycetaceae</taxon>
        <taxon>Paludifilum</taxon>
    </lineage>
</organism>
<dbReference type="Gene3D" id="1.10.3210.10">
    <property type="entry name" value="Hypothetical protein af1432"/>
    <property type="match status" value="1"/>
</dbReference>
<evidence type="ECO:0000256" key="1">
    <source>
        <dbReference type="ARBA" id="ARBA00022801"/>
    </source>
</evidence>
<dbReference type="OrthoDB" id="9803619at2"/>
<dbReference type="CDD" id="cd00077">
    <property type="entry name" value="HDc"/>
    <property type="match status" value="1"/>
</dbReference>
<dbReference type="InterPro" id="IPR026875">
    <property type="entry name" value="PHydrolase_assoc_dom"/>
</dbReference>
<dbReference type="InterPro" id="IPR006674">
    <property type="entry name" value="HD_domain"/>
</dbReference>
<comment type="similarity">
    <text evidence="2">Belongs to the dGTPase family. Type 2 subfamily.</text>
</comment>
<sequence>MLLTDRENPFYSKEDRKRRFGERSRSNREIRDDFERDYGRIIHSAAFRRLQAKKQVIGTEVGDFHRTRLTHSLETAQIARGIALSLNHRSERLQEGAKIDISLVEAASLAHDLGHPPFGHEGERALNGCMLEEGGFEGNAHTFRLLTRLEGKKGEGLNLTRGLLMAVLKYPIVYDEELLRDAGRRGWPPKASIFNCDRETFEWVLAPLSEEERAFYLEQKEPSRLDCPQRTLNLSFECSIVELADDIAYATHDLEDAINLQLVECEELQAILTRGGYGRYEEVERAAEVTRFLNPRREDFKSDLKQLFAFLISAFVNRIEMIQVGETSFRDRLKYRAVLPDDLKELNARLKEVVEKRVIHSPQVRAMGWRGERVVRMLFDAYREEMKLLPENDRKKIERNPDSRLRVVCDYIAGMTDPFALKMYDRLYGSGRGV</sequence>
<dbReference type="Pfam" id="PF13286">
    <property type="entry name" value="HD_assoc"/>
    <property type="match status" value="1"/>
</dbReference>
<dbReference type="NCBIfam" id="TIGR01353">
    <property type="entry name" value="dGTP_triPase"/>
    <property type="match status" value="1"/>
</dbReference>
<feature type="domain" description="HD" evidence="3">
    <location>
        <begin position="68"/>
        <end position="250"/>
    </location>
</feature>
<dbReference type="EMBL" id="NOWF01000001">
    <property type="protein sequence ID" value="OYD09885.1"/>
    <property type="molecule type" value="Genomic_DNA"/>
</dbReference>
<name>A0A235BE58_9BACL</name>
<dbReference type="InterPro" id="IPR003607">
    <property type="entry name" value="HD/PDEase_dom"/>
</dbReference>
<reference evidence="4 5" key="1">
    <citation type="submission" date="2017-07" db="EMBL/GenBank/DDBJ databases">
        <title>The genome sequence of Paludifilum halophilum highlights mechanisms for microbial adaptation to high salt environemnts.</title>
        <authorList>
            <person name="Belbahri L."/>
        </authorList>
    </citation>
    <scope>NUCLEOTIDE SEQUENCE [LARGE SCALE GENOMIC DNA]</scope>
    <source>
        <strain evidence="4 5">DSM 102817</strain>
    </source>
</reference>
<dbReference type="InterPro" id="IPR023023">
    <property type="entry name" value="dNTPase_2"/>
</dbReference>
<dbReference type="GO" id="GO:0006203">
    <property type="term" value="P:dGTP catabolic process"/>
    <property type="evidence" value="ECO:0007669"/>
    <property type="project" value="TreeGrafter"/>
</dbReference>
<dbReference type="GO" id="GO:0008832">
    <property type="term" value="F:dGTPase activity"/>
    <property type="evidence" value="ECO:0007669"/>
    <property type="project" value="TreeGrafter"/>
</dbReference>
<evidence type="ECO:0000313" key="5">
    <source>
        <dbReference type="Proteomes" id="UP000215459"/>
    </source>
</evidence>
<dbReference type="PANTHER" id="PTHR11373">
    <property type="entry name" value="DEOXYNUCLEOSIDE TRIPHOSPHATE TRIPHOSPHOHYDROLASE"/>
    <property type="match status" value="1"/>
</dbReference>
<dbReference type="RefSeq" id="WP_094262987.1">
    <property type="nucleotide sequence ID" value="NZ_NOWF01000001.1"/>
</dbReference>
<protein>
    <recommendedName>
        <fullName evidence="2">Deoxyguanosinetriphosphate triphosphohydrolase-like protein</fullName>
    </recommendedName>
</protein>
<dbReference type="NCBIfam" id="NF041026">
    <property type="entry name" value="antiphage_dGTPase"/>
    <property type="match status" value="1"/>
</dbReference>
<evidence type="ECO:0000313" key="4">
    <source>
        <dbReference type="EMBL" id="OYD09885.1"/>
    </source>
</evidence>
<dbReference type="HAMAP" id="MF_01212">
    <property type="entry name" value="dGTPase_type2"/>
    <property type="match status" value="1"/>
</dbReference>
<evidence type="ECO:0000259" key="3">
    <source>
        <dbReference type="PROSITE" id="PS51831"/>
    </source>
</evidence>
<evidence type="ECO:0000256" key="2">
    <source>
        <dbReference type="HAMAP-Rule" id="MF_01212"/>
    </source>
</evidence>
<dbReference type="PANTHER" id="PTHR11373:SF32">
    <property type="entry name" value="DEOXYGUANOSINETRIPHOSPHATE TRIPHOSPHOHYDROLASE"/>
    <property type="match status" value="1"/>
</dbReference>
<dbReference type="SUPFAM" id="SSF109604">
    <property type="entry name" value="HD-domain/PDEase-like"/>
    <property type="match status" value="1"/>
</dbReference>
<dbReference type="NCBIfam" id="NF003701">
    <property type="entry name" value="PRK05318.1"/>
    <property type="match status" value="1"/>
</dbReference>